<dbReference type="SMART" id="SM00209">
    <property type="entry name" value="TSP1"/>
    <property type="match status" value="2"/>
</dbReference>
<dbReference type="Proteomes" id="UP001158576">
    <property type="component" value="Chromosome 2"/>
</dbReference>
<dbReference type="InterPro" id="IPR000884">
    <property type="entry name" value="TSP1_rpt"/>
</dbReference>
<evidence type="ECO:0000256" key="2">
    <source>
        <dbReference type="ARBA" id="ARBA00022525"/>
    </source>
</evidence>
<dbReference type="EMBL" id="OU015567">
    <property type="protein sequence ID" value="CAG5113772.1"/>
    <property type="molecule type" value="Genomic_DNA"/>
</dbReference>
<organism evidence="3 4">
    <name type="scientific">Oikopleura dioica</name>
    <name type="common">Tunicate</name>
    <dbReference type="NCBI Taxonomy" id="34765"/>
    <lineage>
        <taxon>Eukaryota</taxon>
        <taxon>Metazoa</taxon>
        <taxon>Chordata</taxon>
        <taxon>Tunicata</taxon>
        <taxon>Appendicularia</taxon>
        <taxon>Copelata</taxon>
        <taxon>Oikopleuridae</taxon>
        <taxon>Oikopleura</taxon>
    </lineage>
</organism>
<dbReference type="PANTHER" id="PTHR13723">
    <property type="entry name" value="ADAMTS A DISINTEGRIN AND METALLOPROTEASE WITH THROMBOSPONDIN MOTIFS PROTEASE"/>
    <property type="match status" value="1"/>
</dbReference>
<name>A0ABN7TC31_OIKDI</name>
<gene>
    <name evidence="3" type="ORF">OKIOD_LOCUS16627</name>
</gene>
<dbReference type="Gene3D" id="2.20.100.10">
    <property type="entry name" value="Thrombospondin type-1 (TSP1) repeat"/>
    <property type="match status" value="1"/>
</dbReference>
<evidence type="ECO:0000313" key="3">
    <source>
        <dbReference type="EMBL" id="CAG5113772.1"/>
    </source>
</evidence>
<keyword evidence="4" id="KW-1185">Reference proteome</keyword>
<dbReference type="Pfam" id="PF19030">
    <property type="entry name" value="TSP1_ADAMTS"/>
    <property type="match status" value="1"/>
</dbReference>
<accession>A0ABN7TC31</accession>
<dbReference type="Pfam" id="PF00090">
    <property type="entry name" value="TSP_1"/>
    <property type="match status" value="1"/>
</dbReference>
<dbReference type="SUPFAM" id="SSF82895">
    <property type="entry name" value="TSP-1 type 1 repeat"/>
    <property type="match status" value="2"/>
</dbReference>
<protein>
    <submittedName>
        <fullName evidence="3">Oidioi.mRNA.OKI2018_I69.chr2.g7862.t1.cds</fullName>
    </submittedName>
</protein>
<evidence type="ECO:0000256" key="1">
    <source>
        <dbReference type="ARBA" id="ARBA00004613"/>
    </source>
</evidence>
<sequence>MSKVHYGQPTFTVSYYISRDVVLDEISPELVEDPYVWEDEPEACSKTCGVGGIKVIKSTCVEKATKIKVSSDHCKDPPPRWRTEPCELEDCPALARWESSEWGSCSANCGHGTATRIVRCIKEINGQEVIVSTDQCQNEPKPSGKVLSMSANNSNMDC</sequence>
<reference evidence="3 4" key="1">
    <citation type="submission" date="2021-04" db="EMBL/GenBank/DDBJ databases">
        <authorList>
            <person name="Bliznina A."/>
        </authorList>
    </citation>
    <scope>NUCLEOTIDE SEQUENCE [LARGE SCALE GENOMIC DNA]</scope>
</reference>
<dbReference type="PROSITE" id="PS50092">
    <property type="entry name" value="TSP1"/>
    <property type="match status" value="2"/>
</dbReference>
<keyword evidence="2" id="KW-0964">Secreted</keyword>
<comment type="subcellular location">
    <subcellularLocation>
        <location evidence="1">Secreted</location>
    </subcellularLocation>
</comment>
<evidence type="ECO:0000313" key="4">
    <source>
        <dbReference type="Proteomes" id="UP001158576"/>
    </source>
</evidence>
<proteinExistence type="predicted"/>
<dbReference type="InterPro" id="IPR050439">
    <property type="entry name" value="ADAMTS_ADAMTS-like"/>
</dbReference>
<dbReference type="InterPro" id="IPR036383">
    <property type="entry name" value="TSP1_rpt_sf"/>
</dbReference>
<dbReference type="PANTHER" id="PTHR13723:SF20">
    <property type="entry name" value="A DISINTEGRIN AND METALLOPROTEINASE WITH THROMBOSPONDIN MOTIFS 13"/>
    <property type="match status" value="1"/>
</dbReference>